<organism evidence="1 2">
    <name type="scientific">Brassica oleracea var. oleracea</name>
    <dbReference type="NCBI Taxonomy" id="109376"/>
    <lineage>
        <taxon>Eukaryota</taxon>
        <taxon>Viridiplantae</taxon>
        <taxon>Streptophyta</taxon>
        <taxon>Embryophyta</taxon>
        <taxon>Tracheophyta</taxon>
        <taxon>Spermatophyta</taxon>
        <taxon>Magnoliopsida</taxon>
        <taxon>eudicotyledons</taxon>
        <taxon>Gunneridae</taxon>
        <taxon>Pentapetalae</taxon>
        <taxon>rosids</taxon>
        <taxon>malvids</taxon>
        <taxon>Brassicales</taxon>
        <taxon>Brassicaceae</taxon>
        <taxon>Brassiceae</taxon>
        <taxon>Brassica</taxon>
    </lineage>
</organism>
<dbReference type="Proteomes" id="UP000032141">
    <property type="component" value="Chromosome C7"/>
</dbReference>
<evidence type="ECO:0000313" key="1">
    <source>
        <dbReference type="EnsemblPlants" id="Bo7g113520.1"/>
    </source>
</evidence>
<keyword evidence="2" id="KW-1185">Reference proteome</keyword>
<dbReference type="STRING" id="109376.A0A0D3DGQ4"/>
<name>A0A0D3DGQ4_BRAOL</name>
<dbReference type="EnsemblPlants" id="Bo7g113520.1">
    <property type="protein sequence ID" value="Bo7g113520.1"/>
    <property type="gene ID" value="Bo7g113520"/>
</dbReference>
<evidence type="ECO:0000313" key="2">
    <source>
        <dbReference type="Proteomes" id="UP000032141"/>
    </source>
</evidence>
<accession>A0A0D3DGQ4</accession>
<protein>
    <submittedName>
        <fullName evidence="1">Uncharacterized protein</fullName>
    </submittedName>
</protein>
<dbReference type="HOGENOM" id="CLU_3225318_0_0_1"/>
<dbReference type="eggNOG" id="KOG0653">
    <property type="taxonomic scope" value="Eukaryota"/>
</dbReference>
<proteinExistence type="predicted"/>
<dbReference type="Gramene" id="Bo7g113520.1">
    <property type="protein sequence ID" value="Bo7g113520.1"/>
    <property type="gene ID" value="Bo7g113520"/>
</dbReference>
<sequence>MECSKLLALHHSRCGESRLRVVYKKYSKVENGGVALVSPAKSLL</sequence>
<dbReference type="AlphaFoldDB" id="A0A0D3DGQ4"/>
<reference evidence="1" key="2">
    <citation type="submission" date="2015-03" db="UniProtKB">
        <authorList>
            <consortium name="EnsemblPlants"/>
        </authorList>
    </citation>
    <scope>IDENTIFICATION</scope>
</reference>
<reference evidence="1 2" key="1">
    <citation type="journal article" date="2014" name="Genome Biol.">
        <title>Transcriptome and methylome profiling reveals relics of genome dominance in the mesopolyploid Brassica oleracea.</title>
        <authorList>
            <person name="Parkin I.A."/>
            <person name="Koh C."/>
            <person name="Tang H."/>
            <person name="Robinson S.J."/>
            <person name="Kagale S."/>
            <person name="Clarke W.E."/>
            <person name="Town C.D."/>
            <person name="Nixon J."/>
            <person name="Krishnakumar V."/>
            <person name="Bidwell S.L."/>
            <person name="Denoeud F."/>
            <person name="Belcram H."/>
            <person name="Links M.G."/>
            <person name="Just J."/>
            <person name="Clarke C."/>
            <person name="Bender T."/>
            <person name="Huebert T."/>
            <person name="Mason A.S."/>
            <person name="Pires J.C."/>
            <person name="Barker G."/>
            <person name="Moore J."/>
            <person name="Walley P.G."/>
            <person name="Manoli S."/>
            <person name="Batley J."/>
            <person name="Edwards D."/>
            <person name="Nelson M.N."/>
            <person name="Wang X."/>
            <person name="Paterson A.H."/>
            <person name="King G."/>
            <person name="Bancroft I."/>
            <person name="Chalhoub B."/>
            <person name="Sharpe A.G."/>
        </authorList>
    </citation>
    <scope>NUCLEOTIDE SEQUENCE</scope>
    <source>
        <strain evidence="1 2">cv. TO1000</strain>
    </source>
</reference>